<evidence type="ECO:0000313" key="3">
    <source>
        <dbReference type="EMBL" id="QAY21843.1"/>
    </source>
</evidence>
<evidence type="ECO:0000259" key="2">
    <source>
        <dbReference type="Pfam" id="PF07705"/>
    </source>
</evidence>
<feature type="transmembrane region" description="Helical" evidence="1">
    <location>
        <begin position="41"/>
        <end position="62"/>
    </location>
</feature>
<evidence type="ECO:0000256" key="1">
    <source>
        <dbReference type="SAM" id="Phobius"/>
    </source>
</evidence>
<dbReference type="KEGG" id="hezz:EO776_18135"/>
<dbReference type="EMBL" id="CP034941">
    <property type="protein sequence ID" value="QAY21843.1"/>
    <property type="molecule type" value="Genomic_DNA"/>
</dbReference>
<reference evidence="4" key="1">
    <citation type="submission" date="2019-01" db="EMBL/GenBank/DDBJ databases">
        <title>Complete genome of Halorubrum ezzemoulense strain FB21.</title>
        <authorList>
            <person name="Feng Y."/>
            <person name="Louyakis A.S."/>
            <person name="Papke R.T."/>
            <person name="Gogarten J.P."/>
        </authorList>
    </citation>
    <scope>NUCLEOTIDE SEQUENCE [LARGE SCALE GENOMIC DNA]</scope>
    <source>
        <strain evidence="4">Fb21</strain>
        <plasmid evidence="4">megaPlasmid</plasmid>
    </source>
</reference>
<proteinExistence type="predicted"/>
<sequence length="425" mass="45338">MRCAGTFPPTHSSVRDSLVHADTTCSGCPKAGDILVRRQQLLPVFLTLLTIVCVTFGGATVASAQQSAVSVSVDASPEDPVVGETTTFNVTVTNQEGSNSIADVSSIMLRTNQEHYERVEDVGSLAPGGSLTVKMTTTFEQAGQKNLKAHVSAKRASGGNLRAIYSPVTVDVQELDINGGLSTASNGSDETTVTFTNYGNVELSNIEITATADDSVRDNRDVFDVDPDEETSVTFDTGEYDTDIINFSATYTVRGEQYETTRTATRDQQVTGEIRLTSIDVAASGSTVSIDGEAANIGGTDVESVLISIPTTDGITPAGGSGEYFVGSVDASEFSTFELTASVERDTVPIRVAYIADNDRVTKTQTVDVSSLAVLNARRRQHRIFDIRSSTGSGALAVDSQIGRFDSSRIVRRPKHQFHKIPDKP</sequence>
<feature type="domain" description="CARDB" evidence="2">
    <location>
        <begin position="71"/>
        <end position="151"/>
    </location>
</feature>
<dbReference type="InterPro" id="IPR011635">
    <property type="entry name" value="CARDB"/>
</dbReference>
<protein>
    <recommendedName>
        <fullName evidence="2">CARDB domain-containing protein</fullName>
    </recommendedName>
</protein>
<keyword evidence="1" id="KW-0812">Transmembrane</keyword>
<dbReference type="Gene3D" id="2.60.40.10">
    <property type="entry name" value="Immunoglobulins"/>
    <property type="match status" value="1"/>
</dbReference>
<geneLocation type="plasmid" evidence="4">
    <name>megaPlasmid</name>
</geneLocation>
<accession>A0A481RKM9</accession>
<keyword evidence="1" id="KW-1133">Transmembrane helix</keyword>
<evidence type="ECO:0000313" key="4">
    <source>
        <dbReference type="Proteomes" id="UP000293073"/>
    </source>
</evidence>
<organism evidence="3 4">
    <name type="scientific">Halorubrum ezzemoulense</name>
    <name type="common">Halorubrum chaoviator</name>
    <dbReference type="NCBI Taxonomy" id="337243"/>
    <lineage>
        <taxon>Archaea</taxon>
        <taxon>Methanobacteriati</taxon>
        <taxon>Methanobacteriota</taxon>
        <taxon>Stenosarchaea group</taxon>
        <taxon>Halobacteria</taxon>
        <taxon>Halobacteriales</taxon>
        <taxon>Haloferacaceae</taxon>
        <taxon>Halorubrum</taxon>
    </lineage>
</organism>
<name>A0A481RKM9_HALEZ</name>
<gene>
    <name evidence="3" type="ORF">EO776_18135</name>
</gene>
<keyword evidence="1" id="KW-0472">Membrane</keyword>
<dbReference type="PANTHER" id="PTHR35902:SF6">
    <property type="entry name" value="CONSERVED WITHIN P. AEROPHILUM"/>
    <property type="match status" value="1"/>
</dbReference>
<dbReference type="Pfam" id="PF07705">
    <property type="entry name" value="CARDB"/>
    <property type="match status" value="1"/>
</dbReference>
<dbReference type="AlphaFoldDB" id="A0A481RKM9"/>
<dbReference type="Proteomes" id="UP000293073">
    <property type="component" value="Plasmid megaplasmid"/>
</dbReference>
<dbReference type="InterPro" id="IPR013783">
    <property type="entry name" value="Ig-like_fold"/>
</dbReference>
<dbReference type="PANTHER" id="PTHR35902">
    <property type="entry name" value="S-LAYER DOMAIN-LIKE PROTEIN-RELATED"/>
    <property type="match status" value="1"/>
</dbReference>
<keyword evidence="3" id="KW-0614">Plasmid</keyword>